<proteinExistence type="predicted"/>
<evidence type="ECO:0000256" key="1">
    <source>
        <dbReference type="SAM" id="Phobius"/>
    </source>
</evidence>
<evidence type="ECO:0000313" key="2">
    <source>
        <dbReference type="EMBL" id="MBM7646073.1"/>
    </source>
</evidence>
<protein>
    <recommendedName>
        <fullName evidence="4">YuiB-like membrane protein</fullName>
    </recommendedName>
</protein>
<evidence type="ECO:0008006" key="4">
    <source>
        <dbReference type="Google" id="ProtNLM"/>
    </source>
</evidence>
<keyword evidence="1" id="KW-0472">Membrane</keyword>
<organism evidence="2 3">
    <name type="scientific">Scopulibacillus daqui</name>
    <dbReference type="NCBI Taxonomy" id="1469162"/>
    <lineage>
        <taxon>Bacteria</taxon>
        <taxon>Bacillati</taxon>
        <taxon>Bacillota</taxon>
        <taxon>Bacilli</taxon>
        <taxon>Bacillales</taxon>
        <taxon>Sporolactobacillaceae</taxon>
        <taxon>Scopulibacillus</taxon>
    </lineage>
</organism>
<keyword evidence="3" id="KW-1185">Reference proteome</keyword>
<feature type="transmembrane region" description="Helical" evidence="1">
    <location>
        <begin position="35"/>
        <end position="57"/>
    </location>
</feature>
<comment type="caution">
    <text evidence="2">The sequence shown here is derived from an EMBL/GenBank/DDBJ whole genome shotgun (WGS) entry which is preliminary data.</text>
</comment>
<dbReference type="Pfam" id="PF14068">
    <property type="entry name" value="YuiB"/>
    <property type="match status" value="1"/>
</dbReference>
<evidence type="ECO:0000313" key="3">
    <source>
        <dbReference type="Proteomes" id="UP000808914"/>
    </source>
</evidence>
<accession>A0ABS2Q1K0</accession>
<reference evidence="2 3" key="1">
    <citation type="submission" date="2021-01" db="EMBL/GenBank/DDBJ databases">
        <title>Genomic Encyclopedia of Type Strains, Phase IV (KMG-IV): sequencing the most valuable type-strain genomes for metagenomic binning, comparative biology and taxonomic classification.</title>
        <authorList>
            <person name="Goeker M."/>
        </authorList>
    </citation>
    <scope>NUCLEOTIDE SEQUENCE [LARGE SCALE GENOMIC DNA]</scope>
    <source>
        <strain evidence="2 3">DSM 28236</strain>
    </source>
</reference>
<dbReference type="Proteomes" id="UP000808914">
    <property type="component" value="Unassembled WGS sequence"/>
</dbReference>
<dbReference type="EMBL" id="JAFBER010000015">
    <property type="protein sequence ID" value="MBM7646073.1"/>
    <property type="molecule type" value="Genomic_DNA"/>
</dbReference>
<name>A0ABS2Q1K0_9BACL</name>
<dbReference type="RefSeq" id="WP_338056085.1">
    <property type="nucleotide sequence ID" value="NZ_JAFBER010000015.1"/>
</dbReference>
<dbReference type="InterPro" id="IPR025917">
    <property type="entry name" value="YuiB"/>
</dbReference>
<gene>
    <name evidence="2" type="ORF">JOD45_002298</name>
</gene>
<sequence length="105" mass="12001">MFLPQFIISMLLFMVLFFGIAFIINMLLKTSWLMAFCYPFIVIIMIDNVSTLDYFTHPAETFKAVGHRLASLTIPDLIVLSTGFMGTIISGFVIKTLRSRGYQMF</sequence>
<feature type="transmembrane region" description="Helical" evidence="1">
    <location>
        <begin position="77"/>
        <end position="97"/>
    </location>
</feature>
<feature type="transmembrane region" description="Helical" evidence="1">
    <location>
        <begin position="6"/>
        <end position="28"/>
    </location>
</feature>
<keyword evidence="1" id="KW-0812">Transmembrane</keyword>
<keyword evidence="1" id="KW-1133">Transmembrane helix</keyword>